<organism evidence="4 5">
    <name type="scientific">Candidatus Beckwithbacteria bacterium RIFCSPLOWO2_02_FULL_47_23</name>
    <dbReference type="NCBI Taxonomy" id="1797463"/>
    <lineage>
        <taxon>Bacteria</taxon>
        <taxon>Candidatus Beckwithiibacteriota</taxon>
    </lineage>
</organism>
<dbReference type="Pfam" id="PF10432">
    <property type="entry name" value="bact-PGI_C"/>
    <property type="match status" value="1"/>
</dbReference>
<dbReference type="GO" id="GO:1901135">
    <property type="term" value="P:carbohydrate derivative metabolic process"/>
    <property type="evidence" value="ECO:0007669"/>
    <property type="project" value="InterPro"/>
</dbReference>
<dbReference type="Proteomes" id="UP000176364">
    <property type="component" value="Unassembled WGS sequence"/>
</dbReference>
<protein>
    <recommendedName>
        <fullName evidence="3">SIS domain-containing protein</fullName>
    </recommendedName>
</protein>
<sequence>MSTLLDKSNVYGSVVGLAKQVEHAWEEAQKVVVPDSYKNIDKIVMCGMGGSLLGAKIIQSVFANDLTFPLVLVNDYDLPGWVDEKTLVICSSYSGSTEETLTNAEQALTKKANLMLITAGGRLLDLAQANNLPCYLINPVYNPSKQPRLAIGYSVIGQLVLCQKAGLLNLTQVIINELVEAMSQVKPEPALALAQKLVNKQVIFTAAEHLTGPIHTVKNQMNENAKHLSHRHDLPELNHHLMEGLRFPKSNPATTLFWFIDSNLYTPRIKQRLELTREVVEKNHLSSVVWPATAKSKLAQAFELIQFGAYVNFYLSQLHHLDPAPIPWVDYFKEKLGKG</sequence>
<accession>A0A1F5DZ49</accession>
<evidence type="ECO:0000256" key="1">
    <source>
        <dbReference type="ARBA" id="ARBA00010523"/>
    </source>
</evidence>
<keyword evidence="2" id="KW-0413">Isomerase</keyword>
<reference evidence="4 5" key="1">
    <citation type="journal article" date="2016" name="Nat. Commun.">
        <title>Thousands of microbial genomes shed light on interconnected biogeochemical processes in an aquifer system.</title>
        <authorList>
            <person name="Anantharaman K."/>
            <person name="Brown C.T."/>
            <person name="Hug L.A."/>
            <person name="Sharon I."/>
            <person name="Castelle C.J."/>
            <person name="Probst A.J."/>
            <person name="Thomas B.C."/>
            <person name="Singh A."/>
            <person name="Wilkins M.J."/>
            <person name="Karaoz U."/>
            <person name="Brodie E.L."/>
            <person name="Williams K.H."/>
            <person name="Hubbard S.S."/>
            <person name="Banfield J.F."/>
        </authorList>
    </citation>
    <scope>NUCLEOTIDE SEQUENCE [LARGE SCALE GENOMIC DNA]</scope>
</reference>
<gene>
    <name evidence="4" type="ORF">A3I57_00335</name>
</gene>
<proteinExistence type="inferred from homology"/>
<dbReference type="GO" id="GO:0097367">
    <property type="term" value="F:carbohydrate derivative binding"/>
    <property type="evidence" value="ECO:0007669"/>
    <property type="project" value="InterPro"/>
</dbReference>
<dbReference type="GO" id="GO:0005975">
    <property type="term" value="P:carbohydrate metabolic process"/>
    <property type="evidence" value="ECO:0007669"/>
    <property type="project" value="InterPro"/>
</dbReference>
<dbReference type="EMBL" id="MEZQ01000029">
    <property type="protein sequence ID" value="OGD60321.1"/>
    <property type="molecule type" value="Genomic_DNA"/>
</dbReference>
<feature type="domain" description="SIS" evidence="3">
    <location>
        <begin position="33"/>
        <end position="189"/>
    </location>
</feature>
<evidence type="ECO:0000313" key="4">
    <source>
        <dbReference type="EMBL" id="OGD60321.1"/>
    </source>
</evidence>
<dbReference type="InterPro" id="IPR001347">
    <property type="entry name" value="SIS_dom"/>
</dbReference>
<dbReference type="PROSITE" id="PS51464">
    <property type="entry name" value="SIS"/>
    <property type="match status" value="1"/>
</dbReference>
<dbReference type="Gene3D" id="3.40.50.10490">
    <property type="entry name" value="Glucose-6-phosphate isomerase like protein, domain 1"/>
    <property type="match status" value="2"/>
</dbReference>
<dbReference type="AlphaFoldDB" id="A0A1F5DZ49"/>
<evidence type="ECO:0000256" key="2">
    <source>
        <dbReference type="ARBA" id="ARBA00023235"/>
    </source>
</evidence>
<evidence type="ECO:0000259" key="3">
    <source>
        <dbReference type="PROSITE" id="PS51464"/>
    </source>
</evidence>
<dbReference type="InterPro" id="IPR046348">
    <property type="entry name" value="SIS_dom_sf"/>
</dbReference>
<dbReference type="GO" id="GO:0004476">
    <property type="term" value="F:mannose-6-phosphate isomerase activity"/>
    <property type="evidence" value="ECO:0007669"/>
    <property type="project" value="InterPro"/>
</dbReference>
<name>A0A1F5DZ49_9BACT</name>
<dbReference type="InterPro" id="IPR019490">
    <property type="entry name" value="Glu6P/Mann6P_isomerase_C"/>
</dbReference>
<comment type="similarity">
    <text evidence="1">Belongs to the PGI/PMI family.</text>
</comment>
<evidence type="ECO:0000313" key="5">
    <source>
        <dbReference type="Proteomes" id="UP000176364"/>
    </source>
</evidence>
<comment type="caution">
    <text evidence="4">The sequence shown here is derived from an EMBL/GenBank/DDBJ whole genome shotgun (WGS) entry which is preliminary data.</text>
</comment>
<dbReference type="SUPFAM" id="SSF53697">
    <property type="entry name" value="SIS domain"/>
    <property type="match status" value="1"/>
</dbReference>
<dbReference type="GO" id="GO:0004347">
    <property type="term" value="F:glucose-6-phosphate isomerase activity"/>
    <property type="evidence" value="ECO:0007669"/>
    <property type="project" value="InterPro"/>
</dbReference>